<organism evidence="1 2">
    <name type="scientific">Photorhabdus akhurstii</name>
    <dbReference type="NCBI Taxonomy" id="171438"/>
    <lineage>
        <taxon>Bacteria</taxon>
        <taxon>Pseudomonadati</taxon>
        <taxon>Pseudomonadota</taxon>
        <taxon>Gammaproteobacteria</taxon>
        <taxon>Enterobacterales</taxon>
        <taxon>Morganellaceae</taxon>
        <taxon>Photorhabdus</taxon>
    </lineage>
</organism>
<proteinExistence type="predicted"/>
<evidence type="ECO:0000313" key="1">
    <source>
        <dbReference type="EMBL" id="QXF34153.1"/>
    </source>
</evidence>
<sequence>MEKCYQDDIYQYNFSAFSVYPDTYLIHYILNHIIPVIFQAASLLAAFTHPGHIVIYAPGDSLPCRRDAT</sequence>
<dbReference type="Proteomes" id="UP000693715">
    <property type="component" value="Chromosome"/>
</dbReference>
<accession>A0ABX8LVD8</accession>
<keyword evidence="2" id="KW-1185">Reference proteome</keyword>
<name>A0ABX8LVD8_9GAMM</name>
<gene>
    <name evidence="1" type="ORF">B0X70_14120</name>
</gene>
<protein>
    <submittedName>
        <fullName evidence="1">Uncharacterized protein</fullName>
    </submittedName>
</protein>
<reference evidence="1 2" key="1">
    <citation type="submission" date="2017-03" db="EMBL/GenBank/DDBJ databases">
        <title>Genome comparison of Photorhabdus luminescens strain 0813-124 phase variants.</title>
        <authorList>
            <person name="Chien C.-C."/>
            <person name="Chen W.-J."/>
            <person name="Shih M.-C."/>
            <person name="Hsieh F.-C."/>
        </authorList>
    </citation>
    <scope>NUCLEOTIDE SEQUENCE [LARGE SCALE GENOMIC DNA]</scope>
    <source>
        <strain evidence="1 2">0813-124 phase II</strain>
    </source>
</reference>
<dbReference type="EMBL" id="CP020335">
    <property type="protein sequence ID" value="QXF34153.1"/>
    <property type="molecule type" value="Genomic_DNA"/>
</dbReference>
<evidence type="ECO:0000313" key="2">
    <source>
        <dbReference type="Proteomes" id="UP000693715"/>
    </source>
</evidence>